<comment type="caution">
    <text evidence="1">The sequence shown here is derived from an EMBL/GenBank/DDBJ whole genome shotgun (WGS) entry which is preliminary data.</text>
</comment>
<sequence>MARGKSASSDVEMEAETSKTSNKEAEVEAHDEGSGEEEEEEFEIEAILDAKLGAFTPGQHGYLVKWKGFGHEDNSWVAEEDAGNAQDLIDEYWRKAKGKTAKRKSETKPAPPAPKPTPAKKASVKEDTPEPEEAPAKKRGRGRPKVKVDTEDEEDEEDSAKGKKRGRKSNGTAGAAAKRTRTTTPTEHVELPPPMQPSTQKKYKDIASWENLVENVDTVEKAEDGNLYVYFTLTKNQTHCKELSEVCAKKFPQKLIKFYEGNLRWKASEEEAD</sequence>
<gene>
    <name evidence="1" type="ORF">FA95DRAFT_1571685</name>
</gene>
<accession>A0ACB8RWV1</accession>
<reference evidence="1" key="2">
    <citation type="journal article" date="2022" name="New Phytol.">
        <title>Evolutionary transition to the ectomycorrhizal habit in the genomes of a hyperdiverse lineage of mushroom-forming fungi.</title>
        <authorList>
            <person name="Looney B."/>
            <person name="Miyauchi S."/>
            <person name="Morin E."/>
            <person name="Drula E."/>
            <person name="Courty P.E."/>
            <person name="Kohler A."/>
            <person name="Kuo A."/>
            <person name="LaButti K."/>
            <person name="Pangilinan J."/>
            <person name="Lipzen A."/>
            <person name="Riley R."/>
            <person name="Andreopoulos W."/>
            <person name="He G."/>
            <person name="Johnson J."/>
            <person name="Nolan M."/>
            <person name="Tritt A."/>
            <person name="Barry K.W."/>
            <person name="Grigoriev I.V."/>
            <person name="Nagy L.G."/>
            <person name="Hibbett D."/>
            <person name="Henrissat B."/>
            <person name="Matheny P.B."/>
            <person name="Labbe J."/>
            <person name="Martin F.M."/>
        </authorList>
    </citation>
    <scope>NUCLEOTIDE SEQUENCE</scope>
    <source>
        <strain evidence="1">FP105234-sp</strain>
    </source>
</reference>
<name>A0ACB8RWV1_9AGAM</name>
<evidence type="ECO:0000313" key="1">
    <source>
        <dbReference type="EMBL" id="KAI0048744.1"/>
    </source>
</evidence>
<keyword evidence="2" id="KW-1185">Reference proteome</keyword>
<evidence type="ECO:0000313" key="2">
    <source>
        <dbReference type="Proteomes" id="UP000814033"/>
    </source>
</evidence>
<dbReference type="Proteomes" id="UP000814033">
    <property type="component" value="Unassembled WGS sequence"/>
</dbReference>
<dbReference type="EMBL" id="MU275882">
    <property type="protein sequence ID" value="KAI0048744.1"/>
    <property type="molecule type" value="Genomic_DNA"/>
</dbReference>
<reference evidence="1" key="1">
    <citation type="submission" date="2021-02" db="EMBL/GenBank/DDBJ databases">
        <authorList>
            <consortium name="DOE Joint Genome Institute"/>
            <person name="Ahrendt S."/>
            <person name="Looney B.P."/>
            <person name="Miyauchi S."/>
            <person name="Morin E."/>
            <person name="Drula E."/>
            <person name="Courty P.E."/>
            <person name="Chicoki N."/>
            <person name="Fauchery L."/>
            <person name="Kohler A."/>
            <person name="Kuo A."/>
            <person name="Labutti K."/>
            <person name="Pangilinan J."/>
            <person name="Lipzen A."/>
            <person name="Riley R."/>
            <person name="Andreopoulos W."/>
            <person name="He G."/>
            <person name="Johnson J."/>
            <person name="Barry K.W."/>
            <person name="Grigoriev I.V."/>
            <person name="Nagy L."/>
            <person name="Hibbett D."/>
            <person name="Henrissat B."/>
            <person name="Matheny P.B."/>
            <person name="Labbe J."/>
            <person name="Martin F."/>
        </authorList>
    </citation>
    <scope>NUCLEOTIDE SEQUENCE</scope>
    <source>
        <strain evidence="1">FP105234-sp</strain>
    </source>
</reference>
<proteinExistence type="predicted"/>
<organism evidence="1 2">
    <name type="scientific">Auriscalpium vulgare</name>
    <dbReference type="NCBI Taxonomy" id="40419"/>
    <lineage>
        <taxon>Eukaryota</taxon>
        <taxon>Fungi</taxon>
        <taxon>Dikarya</taxon>
        <taxon>Basidiomycota</taxon>
        <taxon>Agaricomycotina</taxon>
        <taxon>Agaricomycetes</taxon>
        <taxon>Russulales</taxon>
        <taxon>Auriscalpiaceae</taxon>
        <taxon>Auriscalpium</taxon>
    </lineage>
</organism>
<protein>
    <submittedName>
        <fullName evidence="1">Uncharacterized protein</fullName>
    </submittedName>
</protein>